<protein>
    <submittedName>
        <fullName evidence="3">Short-chain dehydrogenase</fullName>
    </submittedName>
</protein>
<dbReference type="Pfam" id="PF00106">
    <property type="entry name" value="adh_short"/>
    <property type="match status" value="1"/>
</dbReference>
<dbReference type="RefSeq" id="WP_085122851.1">
    <property type="nucleotide sequence ID" value="NZ_FWZX01000007.1"/>
</dbReference>
<name>A0A1Y6BRQ8_9PROT</name>
<reference evidence="3 4" key="1">
    <citation type="submission" date="2017-04" db="EMBL/GenBank/DDBJ databases">
        <authorList>
            <person name="Afonso C.L."/>
            <person name="Miller P.J."/>
            <person name="Scott M.A."/>
            <person name="Spackman E."/>
            <person name="Goraichik I."/>
            <person name="Dimitrov K.M."/>
            <person name="Suarez D.L."/>
            <person name="Swayne D.E."/>
        </authorList>
    </citation>
    <scope>NUCLEOTIDE SEQUENCE [LARGE SCALE GENOMIC DNA]</scope>
    <source>
        <strain evidence="3 4">USBA 355</strain>
    </source>
</reference>
<gene>
    <name evidence="3" type="ORF">SAMN05428998_107155</name>
</gene>
<proteinExistence type="inferred from homology"/>
<evidence type="ECO:0000313" key="3">
    <source>
        <dbReference type="EMBL" id="SMF22084.1"/>
    </source>
</evidence>
<comment type="similarity">
    <text evidence="1">Belongs to the short-chain dehydrogenases/reductases (SDR) family.</text>
</comment>
<dbReference type="GO" id="GO:0016491">
    <property type="term" value="F:oxidoreductase activity"/>
    <property type="evidence" value="ECO:0007669"/>
    <property type="project" value="UniProtKB-KW"/>
</dbReference>
<dbReference type="InterPro" id="IPR002347">
    <property type="entry name" value="SDR_fam"/>
</dbReference>
<dbReference type="PRINTS" id="PR00081">
    <property type="entry name" value="GDHRDH"/>
</dbReference>
<dbReference type="Proteomes" id="UP000192917">
    <property type="component" value="Unassembled WGS sequence"/>
</dbReference>
<organism evidence="3 4">
    <name type="scientific">Tistlia consotensis USBA 355</name>
    <dbReference type="NCBI Taxonomy" id="560819"/>
    <lineage>
        <taxon>Bacteria</taxon>
        <taxon>Pseudomonadati</taxon>
        <taxon>Pseudomonadota</taxon>
        <taxon>Alphaproteobacteria</taxon>
        <taxon>Rhodospirillales</taxon>
        <taxon>Rhodovibrionaceae</taxon>
        <taxon>Tistlia</taxon>
    </lineage>
</organism>
<dbReference type="InterPro" id="IPR036291">
    <property type="entry name" value="NAD(P)-bd_dom_sf"/>
</dbReference>
<dbReference type="PROSITE" id="PS00061">
    <property type="entry name" value="ADH_SHORT"/>
    <property type="match status" value="1"/>
</dbReference>
<dbReference type="PANTHER" id="PTHR44196:SF1">
    <property type="entry name" value="DEHYDROGENASE_REDUCTASE SDR FAMILY MEMBER 7B"/>
    <property type="match status" value="1"/>
</dbReference>
<dbReference type="STRING" id="560819.SAMN05428998_107155"/>
<dbReference type="GO" id="GO:0016020">
    <property type="term" value="C:membrane"/>
    <property type="evidence" value="ECO:0007669"/>
    <property type="project" value="TreeGrafter"/>
</dbReference>
<dbReference type="CDD" id="cd05233">
    <property type="entry name" value="SDR_c"/>
    <property type="match status" value="1"/>
</dbReference>
<dbReference type="Gene3D" id="3.40.50.720">
    <property type="entry name" value="NAD(P)-binding Rossmann-like Domain"/>
    <property type="match status" value="1"/>
</dbReference>
<keyword evidence="4" id="KW-1185">Reference proteome</keyword>
<sequence length="248" mass="26149">MSESLKVSIYGATSAIAQAVARRYAARGARFFLAGRSPEHLERVAGDLAVRGAAAVATHAGDLAEAAGDAALQAAEAAAHGVPDVLLVAFGTLGEQQRDEQDPARAAATLETNLVAPVRLLLPAAAAMERRGSGRLVVISSVAGERGRRSNHLYGAAKGGLSIFLAGLRDRLAPAGVAVVDVRPGFVDTPMTRDFRKGPLWASPERVADDIVAAADAGRAVVYTPWFWRWIMLVIRNLPAAVMRRLNL</sequence>
<dbReference type="SUPFAM" id="SSF51735">
    <property type="entry name" value="NAD(P)-binding Rossmann-fold domains"/>
    <property type="match status" value="1"/>
</dbReference>
<dbReference type="EMBL" id="FWZX01000007">
    <property type="protein sequence ID" value="SMF22084.1"/>
    <property type="molecule type" value="Genomic_DNA"/>
</dbReference>
<dbReference type="InterPro" id="IPR020904">
    <property type="entry name" value="Sc_DH/Rdtase_CS"/>
</dbReference>
<dbReference type="AlphaFoldDB" id="A0A1Y6BRQ8"/>
<dbReference type="PANTHER" id="PTHR44196">
    <property type="entry name" value="DEHYDROGENASE/REDUCTASE SDR FAMILY MEMBER 7B"/>
    <property type="match status" value="1"/>
</dbReference>
<accession>A0A1Y6BRQ8</accession>
<evidence type="ECO:0000313" key="4">
    <source>
        <dbReference type="Proteomes" id="UP000192917"/>
    </source>
</evidence>
<evidence type="ECO:0000256" key="2">
    <source>
        <dbReference type="ARBA" id="ARBA00023002"/>
    </source>
</evidence>
<keyword evidence="2" id="KW-0560">Oxidoreductase</keyword>
<dbReference type="NCBIfam" id="NF005489">
    <property type="entry name" value="PRK07102.1"/>
    <property type="match status" value="1"/>
</dbReference>
<evidence type="ECO:0000256" key="1">
    <source>
        <dbReference type="ARBA" id="ARBA00006484"/>
    </source>
</evidence>